<dbReference type="EMBL" id="JXRP01000006">
    <property type="protein sequence ID" value="KIL51884.1"/>
    <property type="molecule type" value="Genomic_DNA"/>
</dbReference>
<dbReference type="OrthoDB" id="2988706at2"/>
<reference evidence="1 2" key="1">
    <citation type="submission" date="2015-01" db="EMBL/GenBank/DDBJ databases">
        <title>Genome sequencing of Jeotgalibacillus soli.</title>
        <authorList>
            <person name="Goh K.M."/>
            <person name="Chan K.-G."/>
            <person name="Yaakop A.S."/>
            <person name="Ee R."/>
            <person name="Gan H.M."/>
            <person name="Chan C.S."/>
        </authorList>
    </citation>
    <scope>NUCLEOTIDE SEQUENCE [LARGE SCALE GENOMIC DNA]</scope>
    <source>
        <strain evidence="1 2">P9</strain>
    </source>
</reference>
<evidence type="ECO:0000313" key="2">
    <source>
        <dbReference type="Proteomes" id="UP000031938"/>
    </source>
</evidence>
<dbReference type="PATRIC" id="fig|889306.3.peg.258"/>
<comment type="caution">
    <text evidence="1">The sequence shown here is derived from an EMBL/GenBank/DDBJ whole genome shotgun (WGS) entry which is preliminary data.</text>
</comment>
<gene>
    <name evidence="1" type="ORF">KP78_02540</name>
</gene>
<protein>
    <recommendedName>
        <fullName evidence="3">Sporulation protein</fullName>
    </recommendedName>
</protein>
<organism evidence="1 2">
    <name type="scientific">Jeotgalibacillus soli</name>
    <dbReference type="NCBI Taxonomy" id="889306"/>
    <lineage>
        <taxon>Bacteria</taxon>
        <taxon>Bacillati</taxon>
        <taxon>Bacillota</taxon>
        <taxon>Bacilli</taxon>
        <taxon>Bacillales</taxon>
        <taxon>Caryophanaceae</taxon>
        <taxon>Jeotgalibacillus</taxon>
    </lineage>
</organism>
<proteinExistence type="predicted"/>
<dbReference type="STRING" id="889306.KP78_02540"/>
<dbReference type="AlphaFoldDB" id="A0A0C2SD42"/>
<accession>A0A0C2SD42</accession>
<dbReference type="RefSeq" id="WP_041085630.1">
    <property type="nucleotide sequence ID" value="NZ_JXRP01000006.1"/>
</dbReference>
<dbReference type="Pfam" id="PF07070">
    <property type="entry name" value="Spo0M"/>
    <property type="match status" value="1"/>
</dbReference>
<name>A0A0C2SD42_9BACL</name>
<evidence type="ECO:0008006" key="3">
    <source>
        <dbReference type="Google" id="ProtNLM"/>
    </source>
</evidence>
<dbReference type="Proteomes" id="UP000031938">
    <property type="component" value="Unassembled WGS sequence"/>
</dbReference>
<evidence type="ECO:0000313" key="1">
    <source>
        <dbReference type="EMBL" id="KIL51884.1"/>
    </source>
</evidence>
<sequence length="132" mass="15269">MLSMWNNLFSKRSKHVDLILDSHEFTPGEKVTGSFRLTCGRSKQKLKRLECDLVVKDTNTNEERVIETAATILMSKTLKPDEEAVIPFSYVLPIELASTSQNITYRFHTRLIFNENVNRTDHDDIKIIQNKT</sequence>
<dbReference type="InterPro" id="IPR009776">
    <property type="entry name" value="Spore_0_M"/>
</dbReference>
<keyword evidence="2" id="KW-1185">Reference proteome</keyword>